<dbReference type="SUPFAM" id="SSF81383">
    <property type="entry name" value="F-box domain"/>
    <property type="match status" value="1"/>
</dbReference>
<dbReference type="Proteomes" id="UP000636479">
    <property type="component" value="Unassembled WGS sequence"/>
</dbReference>
<dbReference type="EMBL" id="JACAZF010000001">
    <property type="protein sequence ID" value="KAF7315057.1"/>
    <property type="molecule type" value="Genomic_DNA"/>
</dbReference>
<evidence type="ECO:0000259" key="1">
    <source>
        <dbReference type="Pfam" id="PF12937"/>
    </source>
</evidence>
<dbReference type="Gene3D" id="1.20.1280.50">
    <property type="match status" value="1"/>
</dbReference>
<evidence type="ECO:0000313" key="3">
    <source>
        <dbReference type="Proteomes" id="UP000636479"/>
    </source>
</evidence>
<organism evidence="2 3">
    <name type="scientific">Mycena indigotica</name>
    <dbReference type="NCBI Taxonomy" id="2126181"/>
    <lineage>
        <taxon>Eukaryota</taxon>
        <taxon>Fungi</taxon>
        <taxon>Dikarya</taxon>
        <taxon>Basidiomycota</taxon>
        <taxon>Agaricomycotina</taxon>
        <taxon>Agaricomycetes</taxon>
        <taxon>Agaricomycetidae</taxon>
        <taxon>Agaricales</taxon>
        <taxon>Marasmiineae</taxon>
        <taxon>Mycenaceae</taxon>
        <taxon>Mycena</taxon>
    </lineage>
</organism>
<evidence type="ECO:0000313" key="2">
    <source>
        <dbReference type="EMBL" id="KAF7315057.1"/>
    </source>
</evidence>
<protein>
    <submittedName>
        <fullName evidence="2">F-box domain-containing protein</fullName>
    </submittedName>
</protein>
<comment type="caution">
    <text evidence="2">The sequence shown here is derived from an EMBL/GenBank/DDBJ whole genome shotgun (WGS) entry which is preliminary data.</text>
</comment>
<sequence length="507" mass="55115">MSPTQFSALPADILLQVVSYGLDIDDAFSLSMVSKYFHALSAEHSFWLPPLQFSKISRPLPVPTVTDLREYSSSALKKLALHARRLTRNWAAPRPVVTGPIKSIPVGVHNSVLYCLPGTASGAIVLYSLEDGTAVCLNTQTGQFSSPTLLGRIHDMSSPIEQLDSYTVTVLVDNQKIVVLTASCSPNPQLRIICECDLELGYQYTSVFMNSFCAGVVRASLAAGSWLELQTFSLENPMVSSIVVTDCPGYRTLGSAVVNDAVFIVALQHRQAAVYACPRRLMAGSDSSSSADNDIDFTLGRNHVGHIPSSSNSSTTSLTHFRDYCVLSTEPYSGRSTISVVRGYAPDSRVDTPNDVPLLRALEITFWPRPNNGPEIQDASPADYDAWEKGLHRKLLPAETITVEGGLSMNEGNAWELLVIANSGLAVLLLVDPPSNDEPGTDSFELRHPKLMLVRFDPVSHIASQHELVLPEEALNTRDICAIALDDHLGVVILVTADDVLRIIPYA</sequence>
<feature type="domain" description="F-box" evidence="1">
    <location>
        <begin position="6"/>
        <end position="47"/>
    </location>
</feature>
<proteinExistence type="predicted"/>
<reference evidence="2" key="1">
    <citation type="submission" date="2020-05" db="EMBL/GenBank/DDBJ databases">
        <title>Mycena genomes resolve the evolution of fungal bioluminescence.</title>
        <authorList>
            <person name="Tsai I.J."/>
        </authorList>
    </citation>
    <scope>NUCLEOTIDE SEQUENCE</scope>
    <source>
        <strain evidence="2">171206Taipei</strain>
    </source>
</reference>
<dbReference type="OrthoDB" id="2937711at2759"/>
<dbReference type="AlphaFoldDB" id="A0A8H6TE75"/>
<dbReference type="InterPro" id="IPR036047">
    <property type="entry name" value="F-box-like_dom_sf"/>
</dbReference>
<keyword evidence="3" id="KW-1185">Reference proteome</keyword>
<dbReference type="InterPro" id="IPR001810">
    <property type="entry name" value="F-box_dom"/>
</dbReference>
<accession>A0A8H6TE75</accession>
<gene>
    <name evidence="2" type="ORF">MIND_00019900</name>
</gene>
<dbReference type="RefSeq" id="XP_037225080.1">
    <property type="nucleotide sequence ID" value="XM_037357170.1"/>
</dbReference>
<dbReference type="GeneID" id="59339686"/>
<name>A0A8H6TE75_9AGAR</name>
<dbReference type="Pfam" id="PF12937">
    <property type="entry name" value="F-box-like"/>
    <property type="match status" value="1"/>
</dbReference>